<evidence type="ECO:0000313" key="2">
    <source>
        <dbReference type="EMBL" id="OHT12159.1"/>
    </source>
</evidence>
<dbReference type="GO" id="GO:0016192">
    <property type="term" value="P:vesicle-mediated transport"/>
    <property type="evidence" value="ECO:0007669"/>
    <property type="project" value="InterPro"/>
</dbReference>
<dbReference type="Gene3D" id="3.40.50.1910">
    <property type="match status" value="1"/>
</dbReference>
<comment type="similarity">
    <text evidence="1">Belongs to the STXBP/unc-18/SEC1 family.</text>
</comment>
<dbReference type="Proteomes" id="UP000179807">
    <property type="component" value="Unassembled WGS sequence"/>
</dbReference>
<dbReference type="GeneID" id="94834711"/>
<dbReference type="VEuPathDB" id="TrichDB:TRFO_18152"/>
<accession>A0A1J4KLH6</accession>
<dbReference type="AlphaFoldDB" id="A0A1J4KLH6"/>
<dbReference type="SUPFAM" id="SSF56815">
    <property type="entry name" value="Sec1/munc18-like (SM) proteins"/>
    <property type="match status" value="1"/>
</dbReference>
<sequence>MLRTRHRALVQQILNLNQSLLETDRQASLRWKVLIYDQKGLNILSTLLKVSKLLEVGVTFYGSIKQKREPIPDVSAVYLLEPTPENLRLIAQDCATPLYDQMYINFLSPISSQDLEYFASEVNHFSDGQCIHAIFDQYIEFSSIDPNLFTLYEQDNTMESVFGFKTTDELLETTCRAIGSSLASVFLTAGEIPRILYKKDNHPASLVSQAFAEVIKPLSQNFELWGSRRSETPNAKPPLLIILDRSIDFASQLHHPCTYQALIHDQFGINKNQVKINGNFHDLDTDIDKLWCENKSKTFDSVLEAIGKEAKQFKAEYGAIDNDLDSALKNLPELSHKRLSLDTHTKVGDALVETIKAKKADALFKFEEDIVLQSTVDVHKLIDFLRSLPDTKDKLRLATFAFLCKVFSKDQISIVQDAVGASLDFLIRFDSFRIDLKKDYKIASMLRSVSPFGSQSDSNALAEKLPVVETTRRLLEESIEGFQLINPLTSSSNPNENIGNVYVFVIGPGNYTEFNGLCELGRQRNIEITYGCTSMMRPNEFLDALMK</sequence>
<dbReference type="Gene3D" id="3.40.50.2060">
    <property type="match status" value="1"/>
</dbReference>
<proteinExistence type="inferred from homology"/>
<dbReference type="InterPro" id="IPR043127">
    <property type="entry name" value="Sec-1-like_dom3a"/>
</dbReference>
<dbReference type="InterPro" id="IPR001619">
    <property type="entry name" value="Sec1-like"/>
</dbReference>
<dbReference type="PIRSF" id="PIRSF005715">
    <property type="entry name" value="VPS45_Sec1"/>
    <property type="match status" value="1"/>
</dbReference>
<evidence type="ECO:0000313" key="3">
    <source>
        <dbReference type="Proteomes" id="UP000179807"/>
    </source>
</evidence>
<dbReference type="InterPro" id="IPR027482">
    <property type="entry name" value="Sec1-like_dom2"/>
</dbReference>
<comment type="caution">
    <text evidence="2">The sequence shown here is derived from an EMBL/GenBank/DDBJ whole genome shotgun (WGS) entry which is preliminary data.</text>
</comment>
<keyword evidence="3" id="KW-1185">Reference proteome</keyword>
<organism evidence="2 3">
    <name type="scientific">Tritrichomonas foetus</name>
    <dbReference type="NCBI Taxonomy" id="1144522"/>
    <lineage>
        <taxon>Eukaryota</taxon>
        <taxon>Metamonada</taxon>
        <taxon>Parabasalia</taxon>
        <taxon>Tritrichomonadida</taxon>
        <taxon>Tritrichomonadidae</taxon>
        <taxon>Tritrichomonas</taxon>
    </lineage>
</organism>
<dbReference type="Gene3D" id="3.90.830.10">
    <property type="entry name" value="Syntaxin Binding Protein 1, Chain A, domain 2"/>
    <property type="match status" value="1"/>
</dbReference>
<dbReference type="RefSeq" id="XP_068365295.1">
    <property type="nucleotide sequence ID" value="XM_068500007.1"/>
</dbReference>
<dbReference type="OrthoDB" id="10251230at2759"/>
<reference evidence="2" key="1">
    <citation type="submission" date="2016-10" db="EMBL/GenBank/DDBJ databases">
        <authorList>
            <person name="Benchimol M."/>
            <person name="Almeida L.G."/>
            <person name="Vasconcelos A.T."/>
            <person name="Perreira-Neves A."/>
            <person name="Rosa I.A."/>
            <person name="Tasca T."/>
            <person name="Bogo M.R."/>
            <person name="de Souza W."/>
        </authorList>
    </citation>
    <scope>NUCLEOTIDE SEQUENCE [LARGE SCALE GENOMIC DNA]</scope>
    <source>
        <strain evidence="2">K</strain>
    </source>
</reference>
<name>A0A1J4KLH6_9EUKA</name>
<dbReference type="PANTHER" id="PTHR11679">
    <property type="entry name" value="VESICLE PROTEIN SORTING-ASSOCIATED"/>
    <property type="match status" value="1"/>
</dbReference>
<dbReference type="EMBL" id="MLAK01000570">
    <property type="protein sequence ID" value="OHT12159.1"/>
    <property type="molecule type" value="Genomic_DNA"/>
</dbReference>
<dbReference type="InterPro" id="IPR043154">
    <property type="entry name" value="Sec-1-like_dom1"/>
</dbReference>
<dbReference type="Pfam" id="PF00995">
    <property type="entry name" value="Sec1"/>
    <property type="match status" value="1"/>
</dbReference>
<dbReference type="Gene3D" id="1.25.40.60">
    <property type="match status" value="1"/>
</dbReference>
<evidence type="ECO:0000256" key="1">
    <source>
        <dbReference type="ARBA" id="ARBA00009884"/>
    </source>
</evidence>
<protein>
    <submittedName>
        <fullName evidence="2">Sec1 family protein</fullName>
    </submittedName>
</protein>
<dbReference type="InterPro" id="IPR036045">
    <property type="entry name" value="Sec1-like_sf"/>
</dbReference>
<gene>
    <name evidence="2" type="ORF">TRFO_18152</name>
</gene>